<comment type="caution">
    <text evidence="1">The sequence shown here is derived from an EMBL/GenBank/DDBJ whole genome shotgun (WGS) entry which is preliminary data.</text>
</comment>
<dbReference type="EMBL" id="JASBWV010000013">
    <property type="protein sequence ID" value="KAJ9122978.1"/>
    <property type="molecule type" value="Genomic_DNA"/>
</dbReference>
<proteinExistence type="predicted"/>
<evidence type="ECO:0000313" key="1">
    <source>
        <dbReference type="EMBL" id="KAJ9122978.1"/>
    </source>
</evidence>
<organism evidence="1 2">
    <name type="scientific">Naganishia onofrii</name>
    <dbReference type="NCBI Taxonomy" id="1851511"/>
    <lineage>
        <taxon>Eukaryota</taxon>
        <taxon>Fungi</taxon>
        <taxon>Dikarya</taxon>
        <taxon>Basidiomycota</taxon>
        <taxon>Agaricomycotina</taxon>
        <taxon>Tremellomycetes</taxon>
        <taxon>Filobasidiales</taxon>
        <taxon>Filobasidiaceae</taxon>
        <taxon>Naganishia</taxon>
    </lineage>
</organism>
<dbReference type="Proteomes" id="UP001234202">
    <property type="component" value="Unassembled WGS sequence"/>
</dbReference>
<gene>
    <name evidence="1" type="ORF">QFC24_004016</name>
</gene>
<sequence>MPLVSTSRLLRTLLISTFILLGSYSLFVWTESSLSISVKPFGFEFEFDYRYAYADEDDTIATLLQSQEEEDSLGLDDISKRVTPAERLLASGDGFCENWTVPEDEEEIARREEESSCWKDGHYRQLKVFLDKAETDKTYSELSGPVAREDYYEQVANSKVFLGIGRPEISPSPYLAL</sequence>
<protein>
    <submittedName>
        <fullName evidence="1">Uncharacterized protein</fullName>
    </submittedName>
</protein>
<reference evidence="1" key="1">
    <citation type="submission" date="2023-04" db="EMBL/GenBank/DDBJ databases">
        <title>Draft Genome sequencing of Naganishia species isolated from polar environments using Oxford Nanopore Technology.</title>
        <authorList>
            <person name="Leo P."/>
            <person name="Venkateswaran K."/>
        </authorList>
    </citation>
    <scope>NUCLEOTIDE SEQUENCE</scope>
    <source>
        <strain evidence="1">DBVPG 5303</strain>
    </source>
</reference>
<name>A0ACC2XG11_9TREE</name>
<evidence type="ECO:0000313" key="2">
    <source>
        <dbReference type="Proteomes" id="UP001234202"/>
    </source>
</evidence>
<keyword evidence="2" id="KW-1185">Reference proteome</keyword>
<accession>A0ACC2XG11</accession>